<feature type="binding site" evidence="4">
    <location>
        <position position="192"/>
    </location>
    <ligand>
        <name>substrate</name>
    </ligand>
</feature>
<evidence type="ECO:0000313" key="7">
    <source>
        <dbReference type="Proteomes" id="UP000051966"/>
    </source>
</evidence>
<dbReference type="EC" id="2.3.1.31" evidence="4"/>
<dbReference type="Proteomes" id="UP000051966">
    <property type="component" value="Unassembled WGS sequence"/>
</dbReference>
<feature type="site" description="Important for substrate specificity" evidence="4">
    <location>
        <position position="192"/>
    </location>
</feature>
<evidence type="ECO:0000256" key="5">
    <source>
        <dbReference type="PIRSR" id="PIRSR000450-1"/>
    </source>
</evidence>
<keyword evidence="1 4" id="KW-0028">Amino-acid biosynthesis</keyword>
<comment type="subcellular location">
    <subcellularLocation>
        <location evidence="4">Cytoplasm</location>
    </subcellularLocation>
</comment>
<dbReference type="PATRIC" id="fig|1423743.5.peg.1066"/>
<dbReference type="AlphaFoldDB" id="A0A0R1VEB9"/>
<keyword evidence="3 4" id="KW-0012">Acyltransferase</keyword>
<dbReference type="InterPro" id="IPR029062">
    <property type="entry name" value="Class_I_gatase-like"/>
</dbReference>
<accession>A0A0R1VEB9</accession>
<protein>
    <recommendedName>
        <fullName evidence="4">Homoserine O-acetyltransferase</fullName>
        <shortName evidence="4">HAT</shortName>
        <ecNumber evidence="4">2.3.1.31</ecNumber>
    </recommendedName>
    <alternativeName>
        <fullName evidence="4">Homoserine transacetylase</fullName>
        <shortName evidence="4">HTA</shortName>
    </alternativeName>
</protein>
<dbReference type="GO" id="GO:0004414">
    <property type="term" value="F:homoserine O-acetyltransferase activity"/>
    <property type="evidence" value="ECO:0007669"/>
    <property type="project" value="UniProtKB-EC"/>
</dbReference>
<feature type="active site" description="Proton acceptor" evidence="4">
    <location>
        <position position="235"/>
    </location>
</feature>
<evidence type="ECO:0000313" key="6">
    <source>
        <dbReference type="EMBL" id="KRM03789.1"/>
    </source>
</evidence>
<comment type="caution">
    <text evidence="6">The sequence shown here is derived from an EMBL/GenBank/DDBJ whole genome shotgun (WGS) entry which is preliminary data.</text>
</comment>
<name>A0A0R1VEB9_9LACO</name>
<comment type="similarity">
    <text evidence="4">Belongs to the MetA family.</text>
</comment>
<keyword evidence="7" id="KW-1185">Reference proteome</keyword>
<keyword evidence="2 4" id="KW-0808">Transferase</keyword>
<feature type="binding site" evidence="4">
    <location>
        <position position="249"/>
    </location>
    <ligand>
        <name>substrate</name>
    </ligand>
</feature>
<comment type="catalytic activity">
    <reaction evidence="4">
        <text>L-homoserine + acetyl-CoA = O-acetyl-L-homoserine + CoA</text>
        <dbReference type="Rhea" id="RHEA:13701"/>
        <dbReference type="ChEBI" id="CHEBI:57287"/>
        <dbReference type="ChEBI" id="CHEBI:57288"/>
        <dbReference type="ChEBI" id="CHEBI:57476"/>
        <dbReference type="ChEBI" id="CHEBI:57716"/>
        <dbReference type="EC" id="2.3.1.31"/>
    </reaction>
</comment>
<organism evidence="6 7">
    <name type="scientific">Lentilactobacillus farraginis DSM 18382 = JCM 14108</name>
    <dbReference type="NCBI Taxonomy" id="1423743"/>
    <lineage>
        <taxon>Bacteria</taxon>
        <taxon>Bacillati</taxon>
        <taxon>Bacillota</taxon>
        <taxon>Bacilli</taxon>
        <taxon>Lactobacillales</taxon>
        <taxon>Lactobacillaceae</taxon>
        <taxon>Lentilactobacillus</taxon>
    </lineage>
</organism>
<evidence type="ECO:0000256" key="2">
    <source>
        <dbReference type="ARBA" id="ARBA00022679"/>
    </source>
</evidence>
<dbReference type="PANTHER" id="PTHR20919">
    <property type="entry name" value="HOMOSERINE O-SUCCINYLTRANSFERASE"/>
    <property type="match status" value="1"/>
</dbReference>
<evidence type="ECO:0000256" key="3">
    <source>
        <dbReference type="ARBA" id="ARBA00023315"/>
    </source>
</evidence>
<feature type="active site" description="Acyl-thioester intermediate" evidence="4 5">
    <location>
        <position position="140"/>
    </location>
</feature>
<keyword evidence="4" id="KW-0486">Methionine biosynthesis</keyword>
<reference evidence="6 7" key="1">
    <citation type="journal article" date="2015" name="Genome Announc.">
        <title>Expanding the biotechnology potential of lactobacilli through comparative genomics of 213 strains and associated genera.</title>
        <authorList>
            <person name="Sun Z."/>
            <person name="Harris H.M."/>
            <person name="McCann A."/>
            <person name="Guo C."/>
            <person name="Argimon S."/>
            <person name="Zhang W."/>
            <person name="Yang X."/>
            <person name="Jeffery I.B."/>
            <person name="Cooney J.C."/>
            <person name="Kagawa T.F."/>
            <person name="Liu W."/>
            <person name="Song Y."/>
            <person name="Salvetti E."/>
            <person name="Wrobel A."/>
            <person name="Rasinkangas P."/>
            <person name="Parkhill J."/>
            <person name="Rea M.C."/>
            <person name="O'Sullivan O."/>
            <person name="Ritari J."/>
            <person name="Douillard F.P."/>
            <person name="Paul Ross R."/>
            <person name="Yang R."/>
            <person name="Briner A.E."/>
            <person name="Felis G.E."/>
            <person name="de Vos W.M."/>
            <person name="Barrangou R."/>
            <person name="Klaenhammer T.R."/>
            <person name="Caufield P.W."/>
            <person name="Cui Y."/>
            <person name="Zhang H."/>
            <person name="O'Toole P.W."/>
        </authorList>
    </citation>
    <scope>NUCLEOTIDE SEQUENCE [LARGE SCALE GENOMIC DNA]</scope>
    <source>
        <strain evidence="6 7">DSM 18382</strain>
    </source>
</reference>
<feature type="binding site" evidence="4">
    <location>
        <position position="161"/>
    </location>
    <ligand>
        <name>substrate</name>
    </ligand>
</feature>
<dbReference type="SUPFAM" id="SSF52317">
    <property type="entry name" value="Class I glutamine amidotransferase-like"/>
    <property type="match status" value="1"/>
</dbReference>
<comment type="function">
    <text evidence="4">Transfers an acetyl group from acetyl-CoA to L-homoserine, forming acetyl-L-homoserine.</text>
</comment>
<dbReference type="EMBL" id="AZFY01000124">
    <property type="protein sequence ID" value="KRM03789.1"/>
    <property type="molecule type" value="Genomic_DNA"/>
</dbReference>
<feature type="active site" evidence="4">
    <location>
        <position position="237"/>
    </location>
</feature>
<dbReference type="GO" id="GO:0005737">
    <property type="term" value="C:cytoplasm"/>
    <property type="evidence" value="ECO:0007669"/>
    <property type="project" value="UniProtKB-SubCell"/>
</dbReference>
<proteinExistence type="inferred from homology"/>
<evidence type="ECO:0000256" key="4">
    <source>
        <dbReference type="HAMAP-Rule" id="MF_00295"/>
    </source>
</evidence>
<dbReference type="UniPathway" id="UPA00051">
    <property type="reaction ID" value="UER00074"/>
</dbReference>
<dbReference type="GO" id="GO:0008899">
    <property type="term" value="F:homoserine O-succinyltransferase activity"/>
    <property type="evidence" value="ECO:0007669"/>
    <property type="project" value="UniProtKB-UniRule"/>
</dbReference>
<dbReference type="GO" id="GO:0009086">
    <property type="term" value="P:methionine biosynthetic process"/>
    <property type="evidence" value="ECO:0007669"/>
    <property type="project" value="UniProtKB-UniRule"/>
</dbReference>
<dbReference type="Pfam" id="PF04204">
    <property type="entry name" value="HTS"/>
    <property type="match status" value="1"/>
</dbReference>
<gene>
    <name evidence="4" type="primary">metAA</name>
    <name evidence="6" type="ORF">FD41_GL001035</name>
</gene>
<dbReference type="Gene3D" id="3.40.50.880">
    <property type="match status" value="1"/>
</dbReference>
<dbReference type="InterPro" id="IPR033752">
    <property type="entry name" value="MetA_family"/>
</dbReference>
<dbReference type="HAMAP" id="MF_00295">
    <property type="entry name" value="MetA_acyltransf"/>
    <property type="match status" value="1"/>
</dbReference>
<sequence>MSVSWELMFMAANAINGFLHADGQWTNQKLNHPLSILVLNLMPTRKETEFQFLTGFNQLESDVEMTFMYPYTHHFKGTSREKIETDYVCWNQIANRYYDGLIITGSPVEKLPFKQVDYWDELQRIIHWGHTHVKQQLHECWAAQAGLYLDYGIQKRLLPNKLFGIFTAVRVDHESPLARGFGAGGLLRMPQSRHTEIILDEAKLSGDLKVIATAPQSGPIILSSNTYHTTYVTGHPEYQEKTLANEYYRDLYKNLPIQPPVNYFADPVAGIVNYTWRDASQKLYENWTHLLVDKKVGISL</sequence>
<evidence type="ECO:0000256" key="1">
    <source>
        <dbReference type="ARBA" id="ARBA00022605"/>
    </source>
</evidence>
<dbReference type="PANTHER" id="PTHR20919:SF0">
    <property type="entry name" value="HOMOSERINE O-SUCCINYLTRANSFERASE"/>
    <property type="match status" value="1"/>
</dbReference>
<feature type="site" description="Important for acyl-CoA specificity" evidence="4">
    <location>
        <position position="109"/>
    </location>
</feature>
<comment type="pathway">
    <text evidence="4">Amino-acid biosynthesis; L-methionine biosynthesis via de novo pathway; O-acetyl-L-homoserine from L-homoserine: step 1/1.</text>
</comment>
<dbReference type="PIRSF" id="PIRSF000450">
    <property type="entry name" value="H_ser_succinyltr"/>
    <property type="match status" value="1"/>
</dbReference>
<keyword evidence="4" id="KW-0963">Cytoplasm</keyword>
<comment type="caution">
    <text evidence="4">Lacks conserved residue(s) required for the propagation of feature annotation.</text>
</comment>